<accession>A0A4Q7NJW4</accession>
<dbReference type="Proteomes" id="UP000292445">
    <property type="component" value="Unassembled WGS sequence"/>
</dbReference>
<evidence type="ECO:0000256" key="4">
    <source>
        <dbReference type="ARBA" id="ARBA00022452"/>
    </source>
</evidence>
<evidence type="ECO:0000256" key="7">
    <source>
        <dbReference type="ARBA" id="ARBA00023065"/>
    </source>
</evidence>
<evidence type="ECO:0000256" key="3">
    <source>
        <dbReference type="ARBA" id="ARBA00022448"/>
    </source>
</evidence>
<evidence type="ECO:0000256" key="9">
    <source>
        <dbReference type="ARBA" id="ARBA00023136"/>
    </source>
</evidence>
<comment type="caution">
    <text evidence="17">The sequence shown here is derived from an EMBL/GenBank/DDBJ whole genome shotgun (WGS) entry which is preliminary data.</text>
</comment>
<sequence>MSSSSTSWRLAGATGALLCAANVQAQAPATATTLDPVTVTASRVEQPLSRALGDVTVIDAETIQRAGQSSLAELLQREHAIDIGTNGGPQTTTSVFIRGANSRHTLVLIDGLRVGSATSGTMSLNGIDPASVERIEILRGAASSIYGADAIGGVINIITKRQADRPLAISGSVGAGSHDTYKAQVNLDGAQGMWSYGLQYGKSKSRGFNATLPGSFAYYGDRDGYEQENAAARLGLAWAAGHRIEASVYNSRINGQYDNNGIAYDSRAVTRVQAYSLSSVDRITDTWTSTLRFGRTVDDYRDYASATAPRAQARTRQDLFTWQNDLALAAGQNLSLIAEHLREDVLSTSLTGSFPTRRRTNSAAAIYRGDFGPHHVQLNLRHDNNSQYGGNTSGAVSYAYDLAPGWQATAGAGTGFRSPTYSDLYGFGGNPDLKAEKSRNVEAGLRYRQGGTTASITAFRNRVSNLIVWVDDGTGNWTGSNANVDKAILKGVNVSVAQQLGATTLRASADWQDPRDARTGEQLARRARGSLKLAADHRLGPWLLGAEWLATTPRVDYAGAVGRLGGYSLMNLMASYDVNRNTQVQVRWNNAFNKHYELAGGYATPGSTVFVNLSYRP</sequence>
<dbReference type="InterPro" id="IPR012910">
    <property type="entry name" value="Plug_dom"/>
</dbReference>
<comment type="subcellular location">
    <subcellularLocation>
        <location evidence="1 12">Cell outer membrane</location>
        <topology evidence="1 12">Multi-pass membrane protein</topology>
    </subcellularLocation>
</comment>
<dbReference type="AlphaFoldDB" id="A0A4Q7NJW4"/>
<dbReference type="EMBL" id="SGXC01000001">
    <property type="protein sequence ID" value="RZS84810.1"/>
    <property type="molecule type" value="Genomic_DNA"/>
</dbReference>
<feature type="domain" description="TonB-dependent receptor-like beta-barrel" evidence="15">
    <location>
        <begin position="213"/>
        <end position="590"/>
    </location>
</feature>
<evidence type="ECO:0000259" key="15">
    <source>
        <dbReference type="Pfam" id="PF00593"/>
    </source>
</evidence>
<dbReference type="RefSeq" id="WP_130356136.1">
    <property type="nucleotide sequence ID" value="NZ_SGXC01000001.1"/>
</dbReference>
<dbReference type="InterPro" id="IPR037066">
    <property type="entry name" value="Plug_dom_sf"/>
</dbReference>
<evidence type="ECO:0000256" key="2">
    <source>
        <dbReference type="ARBA" id="ARBA00009810"/>
    </source>
</evidence>
<evidence type="ECO:0000256" key="1">
    <source>
        <dbReference type="ARBA" id="ARBA00004571"/>
    </source>
</evidence>
<dbReference type="OrthoDB" id="183532at2"/>
<keyword evidence="4 12" id="KW-1134">Transmembrane beta strand</keyword>
<reference evidence="17 18" key="1">
    <citation type="submission" date="2019-02" db="EMBL/GenBank/DDBJ databases">
        <title>Genomic Encyclopedia of Type Strains, Phase IV (KMG-IV): sequencing the most valuable type-strain genomes for metagenomic binning, comparative biology and taxonomic classification.</title>
        <authorList>
            <person name="Goeker M."/>
        </authorList>
    </citation>
    <scope>NUCLEOTIDE SEQUENCE [LARGE SCALE GENOMIC DNA]</scope>
    <source>
        <strain evidence="17 18">K24</strain>
    </source>
</reference>
<dbReference type="Pfam" id="PF07715">
    <property type="entry name" value="Plug"/>
    <property type="match status" value="1"/>
</dbReference>
<dbReference type="GO" id="GO:0015889">
    <property type="term" value="P:cobalamin transport"/>
    <property type="evidence" value="ECO:0007669"/>
    <property type="project" value="TreeGrafter"/>
</dbReference>
<dbReference type="SUPFAM" id="SSF56935">
    <property type="entry name" value="Porins"/>
    <property type="match status" value="1"/>
</dbReference>
<evidence type="ECO:0000313" key="18">
    <source>
        <dbReference type="Proteomes" id="UP000292445"/>
    </source>
</evidence>
<keyword evidence="10" id="KW-0675">Receptor</keyword>
<evidence type="ECO:0000256" key="10">
    <source>
        <dbReference type="ARBA" id="ARBA00023170"/>
    </source>
</evidence>
<evidence type="ECO:0000259" key="16">
    <source>
        <dbReference type="Pfam" id="PF07715"/>
    </source>
</evidence>
<evidence type="ECO:0000256" key="6">
    <source>
        <dbReference type="ARBA" id="ARBA00022729"/>
    </source>
</evidence>
<dbReference type="InterPro" id="IPR000531">
    <property type="entry name" value="Beta-barrel_TonB"/>
</dbReference>
<evidence type="ECO:0000256" key="5">
    <source>
        <dbReference type="ARBA" id="ARBA00022692"/>
    </source>
</evidence>
<evidence type="ECO:0000256" key="12">
    <source>
        <dbReference type="PROSITE-ProRule" id="PRU01360"/>
    </source>
</evidence>
<dbReference type="InterPro" id="IPR036942">
    <property type="entry name" value="Beta-barrel_TonB_sf"/>
</dbReference>
<evidence type="ECO:0000256" key="13">
    <source>
        <dbReference type="RuleBase" id="RU003357"/>
    </source>
</evidence>
<feature type="signal peptide" evidence="14">
    <location>
        <begin position="1"/>
        <end position="25"/>
    </location>
</feature>
<dbReference type="Pfam" id="PF00593">
    <property type="entry name" value="TonB_dep_Rec_b-barrel"/>
    <property type="match status" value="1"/>
</dbReference>
<name>A0A4Q7NJW4_9BURK</name>
<evidence type="ECO:0000256" key="11">
    <source>
        <dbReference type="ARBA" id="ARBA00023237"/>
    </source>
</evidence>
<keyword evidence="18" id="KW-1185">Reference proteome</keyword>
<keyword evidence="3 12" id="KW-0813">Transport</keyword>
<comment type="similarity">
    <text evidence="2 12 13">Belongs to the TonB-dependent receptor family.</text>
</comment>
<gene>
    <name evidence="17" type="ORF">EV675_0829</name>
</gene>
<protein>
    <submittedName>
        <fullName evidence="17">Vitamin B12 transporter</fullName>
    </submittedName>
</protein>
<keyword evidence="5 12" id="KW-0812">Transmembrane</keyword>
<keyword evidence="8 13" id="KW-0798">TonB box</keyword>
<dbReference type="PROSITE" id="PS52016">
    <property type="entry name" value="TONB_DEPENDENT_REC_3"/>
    <property type="match status" value="1"/>
</dbReference>
<dbReference type="CDD" id="cd01347">
    <property type="entry name" value="ligand_gated_channel"/>
    <property type="match status" value="1"/>
</dbReference>
<keyword evidence="7" id="KW-0406">Ion transport</keyword>
<dbReference type="PANTHER" id="PTHR30069">
    <property type="entry name" value="TONB-DEPENDENT OUTER MEMBRANE RECEPTOR"/>
    <property type="match status" value="1"/>
</dbReference>
<evidence type="ECO:0000256" key="8">
    <source>
        <dbReference type="ARBA" id="ARBA00023077"/>
    </source>
</evidence>
<dbReference type="GO" id="GO:0006811">
    <property type="term" value="P:monoatomic ion transport"/>
    <property type="evidence" value="ECO:0007669"/>
    <property type="project" value="UniProtKB-KW"/>
</dbReference>
<keyword evidence="11 12" id="KW-0998">Cell outer membrane</keyword>
<keyword evidence="6 14" id="KW-0732">Signal</keyword>
<organism evidence="17 18">
    <name type="scientific">Pigmentiphaga kullae</name>
    <dbReference type="NCBI Taxonomy" id="151784"/>
    <lineage>
        <taxon>Bacteria</taxon>
        <taxon>Pseudomonadati</taxon>
        <taxon>Pseudomonadota</taxon>
        <taxon>Betaproteobacteria</taxon>
        <taxon>Burkholderiales</taxon>
        <taxon>Alcaligenaceae</taxon>
        <taxon>Pigmentiphaga</taxon>
    </lineage>
</organism>
<dbReference type="PANTHER" id="PTHR30069:SF53">
    <property type="entry name" value="COLICIN I RECEPTOR-RELATED"/>
    <property type="match status" value="1"/>
</dbReference>
<feature type="domain" description="TonB-dependent receptor plug" evidence="16">
    <location>
        <begin position="50"/>
        <end position="154"/>
    </location>
</feature>
<keyword evidence="9 12" id="KW-0472">Membrane</keyword>
<evidence type="ECO:0000256" key="14">
    <source>
        <dbReference type="SAM" id="SignalP"/>
    </source>
</evidence>
<evidence type="ECO:0000313" key="17">
    <source>
        <dbReference type="EMBL" id="RZS84810.1"/>
    </source>
</evidence>
<dbReference type="Gene3D" id="2.40.170.20">
    <property type="entry name" value="TonB-dependent receptor, beta-barrel domain"/>
    <property type="match status" value="1"/>
</dbReference>
<feature type="chain" id="PRO_5020741363" evidence="14">
    <location>
        <begin position="26"/>
        <end position="617"/>
    </location>
</feature>
<proteinExistence type="inferred from homology"/>
<dbReference type="GO" id="GO:0009279">
    <property type="term" value="C:cell outer membrane"/>
    <property type="evidence" value="ECO:0007669"/>
    <property type="project" value="UniProtKB-SubCell"/>
</dbReference>
<dbReference type="InterPro" id="IPR039426">
    <property type="entry name" value="TonB-dep_rcpt-like"/>
</dbReference>
<dbReference type="Gene3D" id="2.170.130.10">
    <property type="entry name" value="TonB-dependent receptor, plug domain"/>
    <property type="match status" value="1"/>
</dbReference>